<keyword evidence="5" id="KW-0021">Allosteric enzyme</keyword>
<keyword evidence="7" id="KW-0805">Transcription regulation</keyword>
<keyword evidence="4" id="KW-0678">Repressor</keyword>
<comment type="subcellular location">
    <subcellularLocation>
        <location evidence="1">Cytoplasm</location>
    </subcellularLocation>
</comment>
<protein>
    <recommendedName>
        <fullName evidence="3">CRP-like protein Clp</fullName>
    </recommendedName>
    <alternativeName>
        <fullName evidence="12">Catabolite activation-like protein</fullName>
    </alternativeName>
</protein>
<evidence type="ECO:0000256" key="8">
    <source>
        <dbReference type="ARBA" id="ARBA00023026"/>
    </source>
</evidence>
<accession>A0A0R0CEZ4</accession>
<keyword evidence="11" id="KW-0804">Transcription</keyword>
<dbReference type="GO" id="GO:0006355">
    <property type="term" value="P:regulation of DNA-templated transcription"/>
    <property type="evidence" value="ECO:0007669"/>
    <property type="project" value="InterPro"/>
</dbReference>
<dbReference type="CDD" id="cd00038">
    <property type="entry name" value="CAP_ED"/>
    <property type="match status" value="1"/>
</dbReference>
<comment type="subunit">
    <text evidence="2">Homodimer.</text>
</comment>
<dbReference type="Pfam" id="PF13545">
    <property type="entry name" value="HTH_Crp_2"/>
    <property type="match status" value="1"/>
</dbReference>
<keyword evidence="9" id="KW-0238">DNA-binding</keyword>
<evidence type="ECO:0000256" key="9">
    <source>
        <dbReference type="ARBA" id="ARBA00023125"/>
    </source>
</evidence>
<dbReference type="InterPro" id="IPR018490">
    <property type="entry name" value="cNMP-bd_dom_sf"/>
</dbReference>
<evidence type="ECO:0000256" key="3">
    <source>
        <dbReference type="ARBA" id="ARBA00020769"/>
    </source>
</evidence>
<organism evidence="15 16">
    <name type="scientific">Stenotrophomonas humi</name>
    <dbReference type="NCBI Taxonomy" id="405444"/>
    <lineage>
        <taxon>Bacteria</taxon>
        <taxon>Pseudomonadati</taxon>
        <taxon>Pseudomonadota</taxon>
        <taxon>Gammaproteobacteria</taxon>
        <taxon>Lysobacterales</taxon>
        <taxon>Lysobacteraceae</taxon>
        <taxon>Stenotrophomonas</taxon>
    </lineage>
</organism>
<keyword evidence="16" id="KW-1185">Reference proteome</keyword>
<dbReference type="PATRIC" id="fig|405444.3.peg.1004"/>
<dbReference type="STRING" id="405444.ABB26_09920"/>
<evidence type="ECO:0000256" key="10">
    <source>
        <dbReference type="ARBA" id="ARBA00023159"/>
    </source>
</evidence>
<dbReference type="InterPro" id="IPR000595">
    <property type="entry name" value="cNMP-bd_dom"/>
</dbReference>
<proteinExistence type="predicted"/>
<dbReference type="AlphaFoldDB" id="A0A0R0CEZ4"/>
<dbReference type="SUPFAM" id="SSF46785">
    <property type="entry name" value="Winged helix' DNA-binding domain"/>
    <property type="match status" value="1"/>
</dbReference>
<comment type="caution">
    <text evidence="15">The sequence shown here is derived from an EMBL/GenBank/DDBJ whole genome shotgun (WGS) entry which is preliminary data.</text>
</comment>
<evidence type="ECO:0000256" key="6">
    <source>
        <dbReference type="ARBA" id="ARBA00022636"/>
    </source>
</evidence>
<evidence type="ECO:0000259" key="14">
    <source>
        <dbReference type="PROSITE" id="PS51063"/>
    </source>
</evidence>
<dbReference type="InterPro" id="IPR036388">
    <property type="entry name" value="WH-like_DNA-bd_sf"/>
</dbReference>
<dbReference type="Pfam" id="PF00027">
    <property type="entry name" value="cNMP_binding"/>
    <property type="match status" value="1"/>
</dbReference>
<dbReference type="InterPro" id="IPR036390">
    <property type="entry name" value="WH_DNA-bd_sf"/>
</dbReference>
<evidence type="ECO:0000256" key="2">
    <source>
        <dbReference type="ARBA" id="ARBA00011738"/>
    </source>
</evidence>
<dbReference type="Gene3D" id="1.10.10.10">
    <property type="entry name" value="Winged helix-like DNA-binding domain superfamily/Winged helix DNA-binding domain"/>
    <property type="match status" value="1"/>
</dbReference>
<evidence type="ECO:0000256" key="12">
    <source>
        <dbReference type="ARBA" id="ARBA00031697"/>
    </source>
</evidence>
<reference evidence="15 16" key="1">
    <citation type="submission" date="2015-05" db="EMBL/GenBank/DDBJ databases">
        <title>Genome sequencing and analysis of members of genus Stenotrophomonas.</title>
        <authorList>
            <person name="Patil P.P."/>
            <person name="Midha S."/>
            <person name="Patil P.B."/>
        </authorList>
    </citation>
    <scope>NUCLEOTIDE SEQUENCE [LARGE SCALE GENOMIC DNA]</scope>
    <source>
        <strain evidence="15 16">DSM 18929</strain>
    </source>
</reference>
<dbReference type="GO" id="GO:0005737">
    <property type="term" value="C:cytoplasm"/>
    <property type="evidence" value="ECO:0007669"/>
    <property type="project" value="UniProtKB-SubCell"/>
</dbReference>
<gene>
    <name evidence="15" type="ORF">ABB26_09920</name>
</gene>
<feature type="domain" description="HTH crp-type" evidence="14">
    <location>
        <begin position="136"/>
        <end position="198"/>
    </location>
</feature>
<evidence type="ECO:0000256" key="11">
    <source>
        <dbReference type="ARBA" id="ARBA00023163"/>
    </source>
</evidence>
<evidence type="ECO:0000313" key="16">
    <source>
        <dbReference type="Proteomes" id="UP000050864"/>
    </source>
</evidence>
<dbReference type="PROSITE" id="PS51063">
    <property type="entry name" value="HTH_CRP_2"/>
    <property type="match status" value="1"/>
</dbReference>
<evidence type="ECO:0000256" key="4">
    <source>
        <dbReference type="ARBA" id="ARBA00022491"/>
    </source>
</evidence>
<evidence type="ECO:0000313" key="15">
    <source>
        <dbReference type="EMBL" id="KRG63891.1"/>
    </source>
</evidence>
<keyword evidence="6" id="KW-0973">c-di-GMP</keyword>
<dbReference type="GO" id="GO:0003677">
    <property type="term" value="F:DNA binding"/>
    <property type="evidence" value="ECO:0007669"/>
    <property type="project" value="UniProtKB-KW"/>
</dbReference>
<name>A0A0R0CEZ4_9GAMM</name>
<evidence type="ECO:0000256" key="1">
    <source>
        <dbReference type="ARBA" id="ARBA00004496"/>
    </source>
</evidence>
<keyword evidence="8" id="KW-0843">Virulence</keyword>
<dbReference type="PROSITE" id="PS50042">
    <property type="entry name" value="CNMP_BINDING_3"/>
    <property type="match status" value="1"/>
</dbReference>
<dbReference type="InterPro" id="IPR012318">
    <property type="entry name" value="HTH_CRP"/>
</dbReference>
<evidence type="ECO:0000256" key="7">
    <source>
        <dbReference type="ARBA" id="ARBA00023015"/>
    </source>
</evidence>
<dbReference type="GO" id="GO:0003824">
    <property type="term" value="F:catalytic activity"/>
    <property type="evidence" value="ECO:0007669"/>
    <property type="project" value="UniProtKB-KW"/>
</dbReference>
<sequence length="211" mass="23104">MTPDGALPTFAEQMFLSNATVRQYSRGDLIVRRDSRTSGFLGVLDGHVRYATEAGAAKYFSSLLGPRQWFGETILLDSHALPFRAVAADDCEIAAVSPRSFQKIIQSDTRALLAVTRLICVRQRQVLASAAGDDDGVVSSRLARRVIEASDTGTRMSQSDLADLIGVQRLKVNRLLMRWTQAGIVETGYGSVRVIDREALEEISASRRDAS</sequence>
<dbReference type="EMBL" id="LDJI01000019">
    <property type="protein sequence ID" value="KRG63891.1"/>
    <property type="molecule type" value="Genomic_DNA"/>
</dbReference>
<feature type="domain" description="Cyclic nucleotide-binding" evidence="13">
    <location>
        <begin position="22"/>
        <end position="105"/>
    </location>
</feature>
<dbReference type="SUPFAM" id="SSF51206">
    <property type="entry name" value="cAMP-binding domain-like"/>
    <property type="match status" value="1"/>
</dbReference>
<evidence type="ECO:0000256" key="5">
    <source>
        <dbReference type="ARBA" id="ARBA00022533"/>
    </source>
</evidence>
<evidence type="ECO:0000259" key="13">
    <source>
        <dbReference type="PROSITE" id="PS50042"/>
    </source>
</evidence>
<keyword evidence="10" id="KW-0010">Activator</keyword>
<dbReference type="Proteomes" id="UP000050864">
    <property type="component" value="Unassembled WGS sequence"/>
</dbReference>
<dbReference type="InterPro" id="IPR014710">
    <property type="entry name" value="RmlC-like_jellyroll"/>
</dbReference>
<dbReference type="Gene3D" id="2.60.120.10">
    <property type="entry name" value="Jelly Rolls"/>
    <property type="match status" value="1"/>
</dbReference>